<feature type="non-terminal residue" evidence="1">
    <location>
        <position position="214"/>
    </location>
</feature>
<dbReference type="Proteomes" id="UP000799755">
    <property type="component" value="Unassembled WGS sequence"/>
</dbReference>
<evidence type="ECO:0000313" key="1">
    <source>
        <dbReference type="EMBL" id="KAF2466876.1"/>
    </source>
</evidence>
<evidence type="ECO:0000313" key="2">
    <source>
        <dbReference type="Proteomes" id="UP000799755"/>
    </source>
</evidence>
<name>A0ACB6QIW4_9PLEO</name>
<comment type="caution">
    <text evidence="1">The sequence shown here is derived from an EMBL/GenBank/DDBJ whole genome shotgun (WGS) entry which is preliminary data.</text>
</comment>
<accession>A0ACB6QIW4</accession>
<proteinExistence type="predicted"/>
<protein>
    <submittedName>
        <fullName evidence="1">Uncharacterized protein</fullName>
    </submittedName>
</protein>
<reference evidence="1" key="1">
    <citation type="journal article" date="2020" name="Stud. Mycol.">
        <title>101 Dothideomycetes genomes: a test case for predicting lifestyles and emergence of pathogens.</title>
        <authorList>
            <person name="Haridas S."/>
            <person name="Albert R."/>
            <person name="Binder M."/>
            <person name="Bloem J."/>
            <person name="Labutti K."/>
            <person name="Salamov A."/>
            <person name="Andreopoulos B."/>
            <person name="Baker S."/>
            <person name="Barry K."/>
            <person name="Bills G."/>
            <person name="Bluhm B."/>
            <person name="Cannon C."/>
            <person name="Castanera R."/>
            <person name="Culley D."/>
            <person name="Daum C."/>
            <person name="Ezra D."/>
            <person name="Gonzalez J."/>
            <person name="Henrissat B."/>
            <person name="Kuo A."/>
            <person name="Liang C."/>
            <person name="Lipzen A."/>
            <person name="Lutzoni F."/>
            <person name="Magnuson J."/>
            <person name="Mondo S."/>
            <person name="Nolan M."/>
            <person name="Ohm R."/>
            <person name="Pangilinan J."/>
            <person name="Park H.-J."/>
            <person name="Ramirez L."/>
            <person name="Alfaro M."/>
            <person name="Sun H."/>
            <person name="Tritt A."/>
            <person name="Yoshinaga Y."/>
            <person name="Zwiers L.-H."/>
            <person name="Turgeon B."/>
            <person name="Goodwin S."/>
            <person name="Spatafora J."/>
            <person name="Crous P."/>
            <person name="Grigoriev I."/>
        </authorList>
    </citation>
    <scope>NUCLEOTIDE SEQUENCE</scope>
    <source>
        <strain evidence="1">ATCC 200398</strain>
    </source>
</reference>
<keyword evidence="2" id="KW-1185">Reference proteome</keyword>
<gene>
    <name evidence="1" type="ORF">BDR25DRAFT_305755</name>
</gene>
<sequence length="214" mass="23942">MFLPIALTVITSLLYHPSLAQEACYRARRPFKSACALPDLQTMRNTLCSNTANWGEGFPFLSGHGVVLRLQDNCTADNAPLGIDLTMTISSTIKDRADCFNRTAHIIDRCVDAGSPEFNGGEWYDLVEPDKTFIWMQYQHIDPPSPPNPCYDYPPPSYCTEYPAAPRKRSGINSGSESRGRRELSLKGTHIDVDVTGKVLRKRFIHVDGTVEEF</sequence>
<dbReference type="EMBL" id="MU003522">
    <property type="protein sequence ID" value="KAF2466876.1"/>
    <property type="molecule type" value="Genomic_DNA"/>
</dbReference>
<organism evidence="1 2">
    <name type="scientific">Lindgomyces ingoldianus</name>
    <dbReference type="NCBI Taxonomy" id="673940"/>
    <lineage>
        <taxon>Eukaryota</taxon>
        <taxon>Fungi</taxon>
        <taxon>Dikarya</taxon>
        <taxon>Ascomycota</taxon>
        <taxon>Pezizomycotina</taxon>
        <taxon>Dothideomycetes</taxon>
        <taxon>Pleosporomycetidae</taxon>
        <taxon>Pleosporales</taxon>
        <taxon>Lindgomycetaceae</taxon>
        <taxon>Lindgomyces</taxon>
    </lineage>
</organism>